<protein>
    <submittedName>
        <fullName evidence="1">Uncharacterized protein</fullName>
    </submittedName>
</protein>
<gene>
    <name evidence="1" type="ORF">Salat_0220300</name>
</gene>
<evidence type="ECO:0000313" key="2">
    <source>
        <dbReference type="Proteomes" id="UP001293254"/>
    </source>
</evidence>
<reference evidence="1" key="1">
    <citation type="submission" date="2020-06" db="EMBL/GenBank/DDBJ databases">
        <authorList>
            <person name="Li T."/>
            <person name="Hu X."/>
            <person name="Zhang T."/>
            <person name="Song X."/>
            <person name="Zhang H."/>
            <person name="Dai N."/>
            <person name="Sheng W."/>
            <person name="Hou X."/>
            <person name="Wei L."/>
        </authorList>
    </citation>
    <scope>NUCLEOTIDE SEQUENCE</scope>
    <source>
        <strain evidence="1">3651</strain>
        <tissue evidence="1">Leaf</tissue>
    </source>
</reference>
<evidence type="ECO:0000313" key="1">
    <source>
        <dbReference type="EMBL" id="KAK4438857.1"/>
    </source>
</evidence>
<sequence>MWLRHPEFLSTVATNCSFPTLHTGMKGLAEKLRRLKNHLKHWNATVFGDVFSTVKTAEEAAAAAEKRYDTDPSESNLLELNWMTAKWQLAISAREDYWRQKSACK</sequence>
<dbReference type="EMBL" id="JACGWO010000001">
    <property type="protein sequence ID" value="KAK4438857.1"/>
    <property type="molecule type" value="Genomic_DNA"/>
</dbReference>
<name>A0AAE2CY40_9LAMI</name>
<dbReference type="AlphaFoldDB" id="A0AAE2CY40"/>
<accession>A0AAE2CY40</accession>
<proteinExistence type="predicted"/>
<organism evidence="1 2">
    <name type="scientific">Sesamum alatum</name>
    <dbReference type="NCBI Taxonomy" id="300844"/>
    <lineage>
        <taxon>Eukaryota</taxon>
        <taxon>Viridiplantae</taxon>
        <taxon>Streptophyta</taxon>
        <taxon>Embryophyta</taxon>
        <taxon>Tracheophyta</taxon>
        <taxon>Spermatophyta</taxon>
        <taxon>Magnoliopsida</taxon>
        <taxon>eudicotyledons</taxon>
        <taxon>Gunneridae</taxon>
        <taxon>Pentapetalae</taxon>
        <taxon>asterids</taxon>
        <taxon>lamiids</taxon>
        <taxon>Lamiales</taxon>
        <taxon>Pedaliaceae</taxon>
        <taxon>Sesamum</taxon>
    </lineage>
</organism>
<reference evidence="1" key="2">
    <citation type="journal article" date="2024" name="Plant">
        <title>Genomic evolution and insights into agronomic trait innovations of Sesamum species.</title>
        <authorList>
            <person name="Miao H."/>
            <person name="Wang L."/>
            <person name="Qu L."/>
            <person name="Liu H."/>
            <person name="Sun Y."/>
            <person name="Le M."/>
            <person name="Wang Q."/>
            <person name="Wei S."/>
            <person name="Zheng Y."/>
            <person name="Lin W."/>
            <person name="Duan Y."/>
            <person name="Cao H."/>
            <person name="Xiong S."/>
            <person name="Wang X."/>
            <person name="Wei L."/>
            <person name="Li C."/>
            <person name="Ma Q."/>
            <person name="Ju M."/>
            <person name="Zhao R."/>
            <person name="Li G."/>
            <person name="Mu C."/>
            <person name="Tian Q."/>
            <person name="Mei H."/>
            <person name="Zhang T."/>
            <person name="Gao T."/>
            <person name="Zhang H."/>
        </authorList>
    </citation>
    <scope>NUCLEOTIDE SEQUENCE</scope>
    <source>
        <strain evidence="1">3651</strain>
    </source>
</reference>
<dbReference type="Proteomes" id="UP001293254">
    <property type="component" value="Unassembled WGS sequence"/>
</dbReference>
<comment type="caution">
    <text evidence="1">The sequence shown here is derived from an EMBL/GenBank/DDBJ whole genome shotgun (WGS) entry which is preliminary data.</text>
</comment>
<keyword evidence="2" id="KW-1185">Reference proteome</keyword>